<sequence>MYILLKYRAVLVRKYLDGWILNFVPREGDSAVNLKVIDLLSDILSFVLEELKQQAVAHRIRWDRPSLQVVQPAYSFAPRQPTAFALRVSQFCTMFIDYSLFRGFITEDSYKFCCVCCFCKNRFEKCPDCTEYSLSCSDSAPIPDVTKALNQLRASIDQFSERDDGAKHKDTLLLHLHHLERNLTARIGAQDRVLGALRIDSNDQRNLMSMDIKSSHKQLSTQIASNALDVVDVRRVVRENHQELTAKVTSLEEQVAATRHDLLDFSAQSHQTLNVITD</sequence>
<reference evidence="2 3" key="1">
    <citation type="journal article" date="2015" name="Proc. Natl. Acad. Sci. U.S.A.">
        <title>The resurrection genome of Boea hygrometrica: A blueprint for survival of dehydration.</title>
        <authorList>
            <person name="Xiao L."/>
            <person name="Yang G."/>
            <person name="Zhang L."/>
            <person name="Yang X."/>
            <person name="Zhao S."/>
            <person name="Ji Z."/>
            <person name="Zhou Q."/>
            <person name="Hu M."/>
            <person name="Wang Y."/>
            <person name="Chen M."/>
            <person name="Xu Y."/>
            <person name="Jin H."/>
            <person name="Xiao X."/>
            <person name="Hu G."/>
            <person name="Bao F."/>
            <person name="Hu Y."/>
            <person name="Wan P."/>
            <person name="Li L."/>
            <person name="Deng X."/>
            <person name="Kuang T."/>
            <person name="Xiang C."/>
            <person name="Zhu J.K."/>
            <person name="Oliver M.J."/>
            <person name="He Y."/>
        </authorList>
    </citation>
    <scope>NUCLEOTIDE SEQUENCE [LARGE SCALE GENOMIC DNA]</scope>
    <source>
        <strain evidence="3">cv. XS01</strain>
    </source>
</reference>
<evidence type="ECO:0000313" key="3">
    <source>
        <dbReference type="Proteomes" id="UP000250235"/>
    </source>
</evidence>
<accession>A0A2Z7A6E6</accession>
<gene>
    <name evidence="2" type="ORF">F511_32283</name>
</gene>
<organism evidence="2 3">
    <name type="scientific">Dorcoceras hygrometricum</name>
    <dbReference type="NCBI Taxonomy" id="472368"/>
    <lineage>
        <taxon>Eukaryota</taxon>
        <taxon>Viridiplantae</taxon>
        <taxon>Streptophyta</taxon>
        <taxon>Embryophyta</taxon>
        <taxon>Tracheophyta</taxon>
        <taxon>Spermatophyta</taxon>
        <taxon>Magnoliopsida</taxon>
        <taxon>eudicotyledons</taxon>
        <taxon>Gunneridae</taxon>
        <taxon>Pentapetalae</taxon>
        <taxon>asterids</taxon>
        <taxon>lamiids</taxon>
        <taxon>Lamiales</taxon>
        <taxon>Gesneriaceae</taxon>
        <taxon>Didymocarpoideae</taxon>
        <taxon>Trichosporeae</taxon>
        <taxon>Loxocarpinae</taxon>
        <taxon>Dorcoceras</taxon>
    </lineage>
</organism>
<keyword evidence="3" id="KW-1185">Reference proteome</keyword>
<protein>
    <submittedName>
        <fullName evidence="2">TRP protein for flagellar function</fullName>
    </submittedName>
</protein>
<evidence type="ECO:0000256" key="1">
    <source>
        <dbReference type="SAM" id="Coils"/>
    </source>
</evidence>
<dbReference type="Proteomes" id="UP000250235">
    <property type="component" value="Unassembled WGS sequence"/>
</dbReference>
<keyword evidence="1" id="KW-0175">Coiled coil</keyword>
<keyword evidence="2" id="KW-0966">Cell projection</keyword>
<dbReference type="AlphaFoldDB" id="A0A2Z7A6E6"/>
<feature type="coiled-coil region" evidence="1">
    <location>
        <begin position="234"/>
        <end position="261"/>
    </location>
</feature>
<keyword evidence="2" id="KW-0969">Cilium</keyword>
<proteinExistence type="predicted"/>
<dbReference type="EMBL" id="KV019067">
    <property type="protein sequence ID" value="KZV16383.1"/>
    <property type="molecule type" value="Genomic_DNA"/>
</dbReference>
<keyword evidence="2" id="KW-0282">Flagellum</keyword>
<evidence type="ECO:0000313" key="2">
    <source>
        <dbReference type="EMBL" id="KZV16383.1"/>
    </source>
</evidence>
<name>A0A2Z7A6E6_9LAMI</name>